<evidence type="ECO:0000256" key="13">
    <source>
        <dbReference type="ARBA" id="ARBA00023329"/>
    </source>
</evidence>
<reference evidence="19" key="1">
    <citation type="submission" date="2021-04" db="EMBL/GenBank/DDBJ databases">
        <authorList>
            <person name="Cornetti L."/>
        </authorList>
    </citation>
    <scope>NUCLEOTIDE SEQUENCE</scope>
</reference>
<evidence type="ECO:0000256" key="6">
    <source>
        <dbReference type="ARBA" id="ARBA00014513"/>
    </source>
</evidence>
<dbReference type="PANTHER" id="PTHR12161:SF5">
    <property type="entry name" value="IST1 HOMOLOG"/>
    <property type="match status" value="1"/>
</dbReference>
<evidence type="ECO:0000256" key="12">
    <source>
        <dbReference type="ARBA" id="ARBA00023306"/>
    </source>
</evidence>
<keyword evidence="9" id="KW-0132">Cell division</keyword>
<dbReference type="Gene3D" id="1.20.1260.60">
    <property type="entry name" value="Vacuolar protein sorting-associated protein Ist1"/>
    <property type="match status" value="1"/>
</dbReference>
<keyword evidence="11" id="KW-0539">Nucleus</keyword>
<dbReference type="GO" id="GO:0005635">
    <property type="term" value="C:nuclear envelope"/>
    <property type="evidence" value="ECO:0007669"/>
    <property type="project" value="UniProtKB-SubCell"/>
</dbReference>
<feature type="region of interest" description="Disordered" evidence="18">
    <location>
        <begin position="262"/>
        <end position="392"/>
    </location>
</feature>
<accession>A0A9N6ZG44</accession>
<feature type="compositionally biased region" description="Pro residues" evidence="18">
    <location>
        <begin position="281"/>
        <end position="290"/>
    </location>
</feature>
<evidence type="ECO:0000256" key="17">
    <source>
        <dbReference type="SAM" id="Coils"/>
    </source>
</evidence>
<dbReference type="InterPro" id="IPR042277">
    <property type="entry name" value="IST1-like"/>
</dbReference>
<keyword evidence="10" id="KW-0206">Cytoskeleton</keyword>
<keyword evidence="13" id="KW-0968">Cytoplasmic vesicle</keyword>
<keyword evidence="12" id="KW-0131">Cell cycle</keyword>
<evidence type="ECO:0000256" key="7">
    <source>
        <dbReference type="ARBA" id="ARBA00022490"/>
    </source>
</evidence>
<keyword evidence="8" id="KW-0597">Phosphoprotein</keyword>
<evidence type="ECO:0000256" key="2">
    <source>
        <dbReference type="ARBA" id="ARBA00004259"/>
    </source>
</evidence>
<evidence type="ECO:0000256" key="11">
    <source>
        <dbReference type="ARBA" id="ARBA00023242"/>
    </source>
</evidence>
<evidence type="ECO:0000256" key="8">
    <source>
        <dbReference type="ARBA" id="ARBA00022553"/>
    </source>
</evidence>
<evidence type="ECO:0000256" key="15">
    <source>
        <dbReference type="ARBA" id="ARBA00046124"/>
    </source>
</evidence>
<dbReference type="EMBL" id="OC978411">
    <property type="protein sequence ID" value="CAG4635066.1"/>
    <property type="molecule type" value="Genomic_DNA"/>
</dbReference>
<comment type="function">
    <text evidence="15">ESCRT-III-like protein involved in cytokinesis, nuclear envelope reassembly and endosomal tubulation. Is required for efficient abscission during cytokinesis. Involved in recruiting VPS4A and/or VPS4B to the midbody of dividing cells. During late anaphase, involved in nuclear envelope reassembly and mitotic spindle disassembly together with the ESCRT-III complex: IST1 acts by mediating the recruitment of SPAST to the nuclear membrane, leading to microtubule severing. Recruited to the reforming nuclear envelope (NE) during anaphase by LEMD2. Regulates early endosomal tubulation together with the ESCRT-III complex by mediating the recruitment of SPAST.</text>
</comment>
<name>A0A9N6ZG44_9CRUS</name>
<feature type="coiled-coil region" evidence="17">
    <location>
        <begin position="8"/>
        <end position="35"/>
    </location>
</feature>
<evidence type="ECO:0000256" key="4">
    <source>
        <dbReference type="ARBA" id="ARBA00004541"/>
    </source>
</evidence>
<organism evidence="19">
    <name type="scientific">Alona affinis</name>
    <dbReference type="NCBI Taxonomy" id="381656"/>
    <lineage>
        <taxon>Eukaryota</taxon>
        <taxon>Metazoa</taxon>
        <taxon>Ecdysozoa</taxon>
        <taxon>Arthropoda</taxon>
        <taxon>Crustacea</taxon>
        <taxon>Branchiopoda</taxon>
        <taxon>Diplostraca</taxon>
        <taxon>Cladocera</taxon>
        <taxon>Anomopoda</taxon>
        <taxon>Chydoridae</taxon>
        <taxon>Alona</taxon>
    </lineage>
</organism>
<gene>
    <name evidence="19" type="primary">EOG090X0DNH</name>
</gene>
<evidence type="ECO:0000256" key="14">
    <source>
        <dbReference type="ARBA" id="ARBA00032374"/>
    </source>
</evidence>
<dbReference type="GO" id="GO:0005813">
    <property type="term" value="C:centrosome"/>
    <property type="evidence" value="ECO:0007669"/>
    <property type="project" value="UniProtKB-SubCell"/>
</dbReference>
<evidence type="ECO:0000256" key="1">
    <source>
        <dbReference type="ARBA" id="ARBA00004214"/>
    </source>
</evidence>
<proteinExistence type="inferred from homology"/>
<evidence type="ECO:0000256" key="3">
    <source>
        <dbReference type="ARBA" id="ARBA00004300"/>
    </source>
</evidence>
<evidence type="ECO:0000256" key="18">
    <source>
        <dbReference type="SAM" id="MobiDB-lite"/>
    </source>
</evidence>
<feature type="compositionally biased region" description="Low complexity" evidence="18">
    <location>
        <begin position="356"/>
        <end position="371"/>
    </location>
</feature>
<evidence type="ECO:0000256" key="16">
    <source>
        <dbReference type="ARBA" id="ARBA00046920"/>
    </source>
</evidence>
<dbReference type="GO" id="GO:0051301">
    <property type="term" value="P:cell division"/>
    <property type="evidence" value="ECO:0007669"/>
    <property type="project" value="UniProtKB-KW"/>
</dbReference>
<comment type="subcellular location">
    <subcellularLocation>
        <location evidence="3">Cytoplasm</location>
        <location evidence="3">Cytoskeleton</location>
        <location evidence="3">Microtubule organizing center</location>
        <location evidence="3">Centrosome</location>
    </subcellularLocation>
    <subcellularLocation>
        <location evidence="4">Cytoplasmic vesicle</location>
    </subcellularLocation>
    <subcellularLocation>
        <location evidence="1">Midbody</location>
    </subcellularLocation>
    <subcellularLocation>
        <location evidence="2">Nucleus envelope</location>
    </subcellularLocation>
</comment>
<keyword evidence="17" id="KW-0175">Coiled coil</keyword>
<feature type="compositionally biased region" description="Low complexity" evidence="18">
    <location>
        <begin position="336"/>
        <end position="347"/>
    </location>
</feature>
<evidence type="ECO:0000313" key="19">
    <source>
        <dbReference type="EMBL" id="CAG4635066.1"/>
    </source>
</evidence>
<evidence type="ECO:0000256" key="5">
    <source>
        <dbReference type="ARBA" id="ARBA00005536"/>
    </source>
</evidence>
<comment type="subunit">
    <text evidence="16">Interacts with CHMP1A, CHMP1B, VPS4A and VTA1. Interacts with SPAST, STAMBP, and USP8. May interact with VPS37B. May associate with the ESCRT-I complex. Interacts with MITD1, in competition with VSP4. Interacts with SPART (via MIT domain); leading to the recruitment of SPART to midbodies. Interacts with SPAST.</text>
</comment>
<evidence type="ECO:0000256" key="10">
    <source>
        <dbReference type="ARBA" id="ARBA00023212"/>
    </source>
</evidence>
<comment type="similarity">
    <text evidence="5">Belongs to the IST1 family.</text>
</comment>
<dbReference type="FunFam" id="1.20.1260.60:FF:000001">
    <property type="entry name" value="IST1 homolog isoform X1"/>
    <property type="match status" value="1"/>
</dbReference>
<feature type="compositionally biased region" description="Low complexity" evidence="18">
    <location>
        <begin position="304"/>
        <end position="328"/>
    </location>
</feature>
<dbReference type="PANTHER" id="PTHR12161">
    <property type="entry name" value="IST1 FAMILY MEMBER"/>
    <property type="match status" value="1"/>
</dbReference>
<dbReference type="GO" id="GO:0030496">
    <property type="term" value="C:midbody"/>
    <property type="evidence" value="ECO:0007669"/>
    <property type="project" value="UniProtKB-SubCell"/>
</dbReference>
<sequence>MFESGPNYSKLKTNLRLAVNRLKLLEKKNTELALKARKEIADYIAAGKAERAKIRVEQIIREDYLVEAMELLEMYCDLLLARFGLIQQMKTLDEGLAEAISSLIWVAPRMQADVQELKVIAEQLGVKYGKPYSLACRDNAIGTVSPKLMHKLSVQAPPKILVEKYIIEIAKNYNVPYEPDPQVMREEAAANEALLIDFTAMEAAKAASVGGGEASCTAGWIPPGAGAAGGPGWAGPAFQPYPSIPHPAGAYGYGPMDAPPPPYGGFTTLPPNYQPQDTKPAAPPVSPVPPSAQQKSPEKPPAASFNIPPNNLSNSSNNSFPSSTETSPAGGSKPSNVNNLQANLNQQPKPSPRTKLNNPAPDLDLPDLPSVPDDDNMGGPGGNAEDDIDFDDLTRRFEELKKRK</sequence>
<dbReference type="AlphaFoldDB" id="A0A9N6ZG44"/>
<dbReference type="GO" id="GO:0031410">
    <property type="term" value="C:cytoplasmic vesicle"/>
    <property type="evidence" value="ECO:0007669"/>
    <property type="project" value="UniProtKB-SubCell"/>
</dbReference>
<dbReference type="GO" id="GO:0015031">
    <property type="term" value="P:protein transport"/>
    <property type="evidence" value="ECO:0007669"/>
    <property type="project" value="InterPro"/>
</dbReference>
<dbReference type="Pfam" id="PF03398">
    <property type="entry name" value="Ist1"/>
    <property type="match status" value="1"/>
</dbReference>
<evidence type="ECO:0000256" key="9">
    <source>
        <dbReference type="ARBA" id="ARBA00022618"/>
    </source>
</evidence>
<protein>
    <recommendedName>
        <fullName evidence="6">IST1 homolog</fullName>
    </recommendedName>
    <alternativeName>
        <fullName evidence="14">Charged multivesicular body protein 8</fullName>
    </alternativeName>
</protein>
<dbReference type="InterPro" id="IPR005061">
    <property type="entry name" value="Ist1"/>
</dbReference>
<keyword evidence="7" id="KW-0963">Cytoplasm</keyword>